<protein>
    <submittedName>
        <fullName evidence="8">Peptidase S10, serine carboxypeptidase, Alpha/Beta hydrolase fold protein</fullName>
    </submittedName>
</protein>
<dbReference type="EMBL" id="UZAN01041742">
    <property type="protein sequence ID" value="VDP73969.1"/>
    <property type="molecule type" value="Genomic_DNA"/>
</dbReference>
<accession>A0A183AD64</accession>
<dbReference type="GO" id="GO:0006508">
    <property type="term" value="P:proteolysis"/>
    <property type="evidence" value="ECO:0007669"/>
    <property type="project" value="UniProtKB-KW"/>
</dbReference>
<dbReference type="Gene3D" id="3.40.50.1820">
    <property type="entry name" value="alpha/beta hydrolase"/>
    <property type="match status" value="1"/>
</dbReference>
<evidence type="ECO:0000256" key="5">
    <source>
        <dbReference type="ARBA" id="ARBA00023180"/>
    </source>
</evidence>
<organism evidence="8">
    <name type="scientific">Echinostoma caproni</name>
    <dbReference type="NCBI Taxonomy" id="27848"/>
    <lineage>
        <taxon>Eukaryota</taxon>
        <taxon>Metazoa</taxon>
        <taxon>Spiralia</taxon>
        <taxon>Lophotrochozoa</taxon>
        <taxon>Platyhelminthes</taxon>
        <taxon>Trematoda</taxon>
        <taxon>Digenea</taxon>
        <taxon>Plagiorchiida</taxon>
        <taxon>Echinostomata</taxon>
        <taxon>Echinostomatoidea</taxon>
        <taxon>Echinostomatidae</taxon>
        <taxon>Echinostoma</taxon>
    </lineage>
</organism>
<keyword evidence="4" id="KW-0378">Hydrolase</keyword>
<evidence type="ECO:0000256" key="3">
    <source>
        <dbReference type="ARBA" id="ARBA00022729"/>
    </source>
</evidence>
<keyword evidence="5" id="KW-0325">Glycoprotein</keyword>
<evidence type="ECO:0000256" key="2">
    <source>
        <dbReference type="ARBA" id="ARBA00022670"/>
    </source>
</evidence>
<dbReference type="InterPro" id="IPR008758">
    <property type="entry name" value="Peptidase_S28"/>
</dbReference>
<dbReference type="AlphaFoldDB" id="A0A183AD64"/>
<reference evidence="6 7" key="2">
    <citation type="submission" date="2018-11" db="EMBL/GenBank/DDBJ databases">
        <authorList>
            <consortium name="Pathogen Informatics"/>
        </authorList>
    </citation>
    <scope>NUCLEOTIDE SEQUENCE [LARGE SCALE GENOMIC DNA]</scope>
    <source>
        <strain evidence="6 7">Egypt</strain>
    </source>
</reference>
<keyword evidence="7" id="KW-1185">Reference proteome</keyword>
<dbReference type="WBParaSite" id="ECPE_0000491101-mRNA-1">
    <property type="protein sequence ID" value="ECPE_0000491101-mRNA-1"/>
    <property type="gene ID" value="ECPE_0000491101"/>
</dbReference>
<evidence type="ECO:0000256" key="4">
    <source>
        <dbReference type="ARBA" id="ARBA00022801"/>
    </source>
</evidence>
<name>A0A183AD64_9TREM</name>
<dbReference type="GO" id="GO:0070008">
    <property type="term" value="F:serine-type exopeptidase activity"/>
    <property type="evidence" value="ECO:0007669"/>
    <property type="project" value="InterPro"/>
</dbReference>
<keyword evidence="2" id="KW-0645">Protease</keyword>
<dbReference type="PANTHER" id="PTHR11010">
    <property type="entry name" value="PROTEASE S28 PRO-X CARBOXYPEPTIDASE-RELATED"/>
    <property type="match status" value="1"/>
</dbReference>
<dbReference type="GO" id="GO:0008239">
    <property type="term" value="F:dipeptidyl-peptidase activity"/>
    <property type="evidence" value="ECO:0007669"/>
    <property type="project" value="TreeGrafter"/>
</dbReference>
<gene>
    <name evidence="6" type="ORF">ECPE_LOCUS4899</name>
</gene>
<evidence type="ECO:0000256" key="1">
    <source>
        <dbReference type="ARBA" id="ARBA00011079"/>
    </source>
</evidence>
<dbReference type="Pfam" id="PF05577">
    <property type="entry name" value="Peptidase_S28"/>
    <property type="match status" value="1"/>
</dbReference>
<dbReference type="InterPro" id="IPR029058">
    <property type="entry name" value="AB_hydrolase_fold"/>
</dbReference>
<dbReference type="OrthoDB" id="6281581at2759"/>
<reference evidence="8" key="1">
    <citation type="submission" date="2016-06" db="UniProtKB">
        <authorList>
            <consortium name="WormBaseParasite"/>
        </authorList>
    </citation>
    <scope>IDENTIFICATION</scope>
</reference>
<evidence type="ECO:0000313" key="7">
    <source>
        <dbReference type="Proteomes" id="UP000272942"/>
    </source>
</evidence>
<evidence type="ECO:0000313" key="6">
    <source>
        <dbReference type="EMBL" id="VDP73969.1"/>
    </source>
</evidence>
<sequence length="109" mass="12488">MNLHDSSPSTHLDMFPSLPLTPQQVTAYCQQRWVWKFTSNIIFSNGNLDPWAEGGILKDLSDSVVAFNIHGGAHHLDLRLSDKNDPPSVREVRDEERRLIQHWIQTAEL</sequence>
<dbReference type="Proteomes" id="UP000272942">
    <property type="component" value="Unassembled WGS sequence"/>
</dbReference>
<comment type="similarity">
    <text evidence="1">Belongs to the peptidase S28 family.</text>
</comment>
<dbReference type="PANTHER" id="PTHR11010:SF38">
    <property type="entry name" value="LYSOSOMAL PRO-X CARBOXYPEPTIDASE"/>
    <property type="match status" value="1"/>
</dbReference>
<evidence type="ECO:0000313" key="8">
    <source>
        <dbReference type="WBParaSite" id="ECPE_0000491101-mRNA-1"/>
    </source>
</evidence>
<keyword evidence="3" id="KW-0732">Signal</keyword>
<proteinExistence type="inferred from homology"/>